<proteinExistence type="predicted"/>
<dbReference type="PROSITE" id="PS01009">
    <property type="entry name" value="CRISP_1"/>
    <property type="match status" value="1"/>
</dbReference>
<dbReference type="PRINTS" id="PR00837">
    <property type="entry name" value="V5TPXLIKE"/>
</dbReference>
<sequence length="197" mass="22989">MGDRGFTYILRVVTLLTLYHISMSTTRVERRRFVDEHNKYRTMLMAGKVSGQPRASSMKMLTWDEELARKAQFLANKCQVGHDTLTERQTKEFHWVGQNWAGTFNVFENCDLFVHYHFLTSTVRLWFEEHRHYSFEKNSCKPGRMCGHYTQVVWASTRKVGCGYRKCPGRAFPYGYSVVCNYGPGGNFLGAKPYRRA</sequence>
<dbReference type="Gene3D" id="3.40.33.10">
    <property type="entry name" value="CAP"/>
    <property type="match status" value="1"/>
</dbReference>
<protein>
    <submittedName>
        <fullName evidence="2">Glioma pathogenesis protein 1</fullName>
    </submittedName>
</protein>
<reference evidence="2 3" key="1">
    <citation type="submission" date="2019-04" db="EMBL/GenBank/DDBJ databases">
        <title>Annotation for the trematode Fasciola gigantica.</title>
        <authorList>
            <person name="Choi Y.-J."/>
        </authorList>
    </citation>
    <scope>NUCLEOTIDE SEQUENCE [LARGE SCALE GENOMIC DNA]</scope>
    <source>
        <strain evidence="2">Uganda_cow_1</strain>
    </source>
</reference>
<dbReference type="GO" id="GO:0005576">
    <property type="term" value="C:extracellular region"/>
    <property type="evidence" value="ECO:0007669"/>
    <property type="project" value="InterPro"/>
</dbReference>
<dbReference type="InterPro" id="IPR035940">
    <property type="entry name" value="CAP_sf"/>
</dbReference>
<dbReference type="InterPro" id="IPR002413">
    <property type="entry name" value="V5_allergen-like"/>
</dbReference>
<dbReference type="Proteomes" id="UP000316759">
    <property type="component" value="Unassembled WGS sequence"/>
</dbReference>
<evidence type="ECO:0000313" key="3">
    <source>
        <dbReference type="Proteomes" id="UP000316759"/>
    </source>
</evidence>
<dbReference type="AlphaFoldDB" id="A0A504YNS7"/>
<feature type="domain" description="SCP" evidence="1">
    <location>
        <begin position="28"/>
        <end position="190"/>
    </location>
</feature>
<dbReference type="InterPro" id="IPR014044">
    <property type="entry name" value="CAP_dom"/>
</dbReference>
<dbReference type="CDD" id="cd05380">
    <property type="entry name" value="CAP_euk"/>
    <property type="match status" value="1"/>
</dbReference>
<dbReference type="OrthoDB" id="674273at2759"/>
<accession>A0A504YNS7</accession>
<dbReference type="InterPro" id="IPR001283">
    <property type="entry name" value="CRISP-related"/>
</dbReference>
<name>A0A504YNS7_FASGI</name>
<keyword evidence="3" id="KW-1185">Reference proteome</keyword>
<dbReference type="EMBL" id="SUNJ01005346">
    <property type="protein sequence ID" value="TPP63692.1"/>
    <property type="molecule type" value="Genomic_DNA"/>
</dbReference>
<dbReference type="PANTHER" id="PTHR10334">
    <property type="entry name" value="CYSTEINE-RICH SECRETORY PROTEIN-RELATED"/>
    <property type="match status" value="1"/>
</dbReference>
<evidence type="ECO:0000259" key="1">
    <source>
        <dbReference type="SMART" id="SM00198"/>
    </source>
</evidence>
<evidence type="ECO:0000313" key="2">
    <source>
        <dbReference type="EMBL" id="TPP63692.1"/>
    </source>
</evidence>
<dbReference type="SUPFAM" id="SSF55797">
    <property type="entry name" value="PR-1-like"/>
    <property type="match status" value="1"/>
</dbReference>
<dbReference type="PRINTS" id="PR00838">
    <property type="entry name" value="V5ALLERGEN"/>
</dbReference>
<gene>
    <name evidence="2" type="ORF">FGIG_02246</name>
</gene>
<dbReference type="STRING" id="46835.A0A504YNS7"/>
<dbReference type="SMART" id="SM00198">
    <property type="entry name" value="SCP"/>
    <property type="match status" value="1"/>
</dbReference>
<comment type="caution">
    <text evidence="2">The sequence shown here is derived from an EMBL/GenBank/DDBJ whole genome shotgun (WGS) entry which is preliminary data.</text>
</comment>
<dbReference type="InterPro" id="IPR018244">
    <property type="entry name" value="Allrgn_V5/Tpx1_CS"/>
</dbReference>
<organism evidence="2 3">
    <name type="scientific">Fasciola gigantica</name>
    <name type="common">Giant liver fluke</name>
    <dbReference type="NCBI Taxonomy" id="46835"/>
    <lineage>
        <taxon>Eukaryota</taxon>
        <taxon>Metazoa</taxon>
        <taxon>Spiralia</taxon>
        <taxon>Lophotrochozoa</taxon>
        <taxon>Platyhelminthes</taxon>
        <taxon>Trematoda</taxon>
        <taxon>Digenea</taxon>
        <taxon>Plagiorchiida</taxon>
        <taxon>Echinostomata</taxon>
        <taxon>Echinostomatoidea</taxon>
        <taxon>Fasciolidae</taxon>
        <taxon>Fasciola</taxon>
    </lineage>
</organism>
<dbReference type="Pfam" id="PF00188">
    <property type="entry name" value="CAP"/>
    <property type="match status" value="1"/>
</dbReference>